<gene>
    <name evidence="1" type="ORF">FWK35_00018161</name>
</gene>
<sequence length="41" mass="4692">MHFYCTKSPSRVTRSLRLLGQLKTKISLVLSCNATPSRLQR</sequence>
<evidence type="ECO:0000313" key="2">
    <source>
        <dbReference type="Proteomes" id="UP000478052"/>
    </source>
</evidence>
<dbReference type="Proteomes" id="UP000478052">
    <property type="component" value="Unassembled WGS sequence"/>
</dbReference>
<protein>
    <submittedName>
        <fullName evidence="1">Uncharacterized protein</fullName>
    </submittedName>
</protein>
<dbReference type="AlphaFoldDB" id="A0A6G0W4A3"/>
<evidence type="ECO:0000313" key="1">
    <source>
        <dbReference type="EMBL" id="KAF0719319.1"/>
    </source>
</evidence>
<proteinExistence type="predicted"/>
<accession>A0A6G0W4A3</accession>
<comment type="caution">
    <text evidence="1">The sequence shown here is derived from an EMBL/GenBank/DDBJ whole genome shotgun (WGS) entry which is preliminary data.</text>
</comment>
<dbReference type="EMBL" id="VUJU01009574">
    <property type="protein sequence ID" value="KAF0719319.1"/>
    <property type="molecule type" value="Genomic_DNA"/>
</dbReference>
<keyword evidence="2" id="KW-1185">Reference proteome</keyword>
<organism evidence="1 2">
    <name type="scientific">Aphis craccivora</name>
    <name type="common">Cowpea aphid</name>
    <dbReference type="NCBI Taxonomy" id="307492"/>
    <lineage>
        <taxon>Eukaryota</taxon>
        <taxon>Metazoa</taxon>
        <taxon>Ecdysozoa</taxon>
        <taxon>Arthropoda</taxon>
        <taxon>Hexapoda</taxon>
        <taxon>Insecta</taxon>
        <taxon>Pterygota</taxon>
        <taxon>Neoptera</taxon>
        <taxon>Paraneoptera</taxon>
        <taxon>Hemiptera</taxon>
        <taxon>Sternorrhyncha</taxon>
        <taxon>Aphidomorpha</taxon>
        <taxon>Aphidoidea</taxon>
        <taxon>Aphididae</taxon>
        <taxon>Aphidini</taxon>
        <taxon>Aphis</taxon>
        <taxon>Aphis</taxon>
    </lineage>
</organism>
<reference evidence="1 2" key="1">
    <citation type="submission" date="2019-08" db="EMBL/GenBank/DDBJ databases">
        <title>Whole genome of Aphis craccivora.</title>
        <authorList>
            <person name="Voronova N.V."/>
            <person name="Shulinski R.S."/>
            <person name="Bandarenka Y.V."/>
            <person name="Zhorov D.G."/>
            <person name="Warner D."/>
        </authorList>
    </citation>
    <scope>NUCLEOTIDE SEQUENCE [LARGE SCALE GENOMIC DNA]</scope>
    <source>
        <strain evidence="1">180601</strain>
        <tissue evidence="1">Whole Body</tissue>
    </source>
</reference>
<name>A0A6G0W4A3_APHCR</name>